<dbReference type="EMBL" id="JAODAN010000005">
    <property type="protein sequence ID" value="KAK1924171.1"/>
    <property type="molecule type" value="Genomic_DNA"/>
</dbReference>
<keyword evidence="1" id="KW-1133">Transmembrane helix</keyword>
<organism evidence="2 3">
    <name type="scientific">Papiliotrema laurentii</name>
    <name type="common">Cryptococcus laurentii</name>
    <dbReference type="NCBI Taxonomy" id="5418"/>
    <lineage>
        <taxon>Eukaryota</taxon>
        <taxon>Fungi</taxon>
        <taxon>Dikarya</taxon>
        <taxon>Basidiomycota</taxon>
        <taxon>Agaricomycotina</taxon>
        <taxon>Tremellomycetes</taxon>
        <taxon>Tremellales</taxon>
        <taxon>Rhynchogastremaceae</taxon>
        <taxon>Papiliotrema</taxon>
    </lineage>
</organism>
<evidence type="ECO:0000313" key="3">
    <source>
        <dbReference type="Proteomes" id="UP001182556"/>
    </source>
</evidence>
<keyword evidence="3" id="KW-1185">Reference proteome</keyword>
<feature type="transmembrane region" description="Helical" evidence="1">
    <location>
        <begin position="82"/>
        <end position="103"/>
    </location>
</feature>
<protein>
    <submittedName>
        <fullName evidence="2">Uncharacterized protein</fullName>
    </submittedName>
</protein>
<dbReference type="Proteomes" id="UP001182556">
    <property type="component" value="Unassembled WGS sequence"/>
</dbReference>
<dbReference type="AlphaFoldDB" id="A0AAD9D2U7"/>
<keyword evidence="1" id="KW-0472">Membrane</keyword>
<name>A0AAD9D2U7_PAPLA</name>
<comment type="caution">
    <text evidence="2">The sequence shown here is derived from an EMBL/GenBank/DDBJ whole genome shotgun (WGS) entry which is preliminary data.</text>
</comment>
<evidence type="ECO:0000313" key="2">
    <source>
        <dbReference type="EMBL" id="KAK1924171.1"/>
    </source>
</evidence>
<feature type="transmembrane region" description="Helical" evidence="1">
    <location>
        <begin position="49"/>
        <end position="70"/>
    </location>
</feature>
<keyword evidence="1" id="KW-0812">Transmembrane</keyword>
<evidence type="ECO:0000256" key="1">
    <source>
        <dbReference type="SAM" id="Phobius"/>
    </source>
</evidence>
<proteinExistence type="predicted"/>
<reference evidence="2" key="1">
    <citation type="submission" date="2023-02" db="EMBL/GenBank/DDBJ databases">
        <title>Identification and recombinant expression of a fungal hydrolase from Papiliotrema laurentii that hydrolyzes apple cutin and clears colloidal polyester polyurethane.</title>
        <authorList>
            <consortium name="DOE Joint Genome Institute"/>
            <person name="Roman V.A."/>
            <person name="Bojanowski C."/>
            <person name="Crable B.R."/>
            <person name="Wagner D.N."/>
            <person name="Hung C.S."/>
            <person name="Nadeau L.J."/>
            <person name="Schratz L."/>
            <person name="Haridas S."/>
            <person name="Pangilinan J."/>
            <person name="Lipzen A."/>
            <person name="Na H."/>
            <person name="Yan M."/>
            <person name="Ng V."/>
            <person name="Grigoriev I.V."/>
            <person name="Spatafora J.W."/>
            <person name="Barlow D."/>
            <person name="Biffinger J."/>
            <person name="Kelley-Loughnane N."/>
            <person name="Varaljay V.A."/>
            <person name="Crookes-Goodson W.J."/>
        </authorList>
    </citation>
    <scope>NUCLEOTIDE SEQUENCE</scope>
    <source>
        <strain evidence="2">5307AH</strain>
    </source>
</reference>
<sequence length="116" mass="12676">MSISAPVYDKADPKSEKLYPYHLPVTPEWDEKKDWFGQTAMMGAGAGMFLKNPMIVWACLLGAVISFVNYEPLRAPKDSQNPLVGLGIALMGVFSINIPKVIIQKTIQAPVSTPIA</sequence>
<accession>A0AAD9D2U7</accession>
<gene>
    <name evidence="2" type="ORF">DB88DRAFT_510546</name>
</gene>